<dbReference type="AlphaFoldDB" id="A0A6N8M0Q1"/>
<comment type="caution">
    <text evidence="1">The sequence shown here is derived from an EMBL/GenBank/DDBJ whole genome shotgun (WGS) entry which is preliminary data.</text>
</comment>
<sequence>MPEVSGALALRERTAAAHAAVDAAFAGYDLADAGHYRAFLIAHARALPAVEAWLSGRAGMPDWRPRAGALAEDLAALGVEMPAPLPFALPDDDAAAWGALYVVEGSRLGGAMLARDVGAGLPRAYLSAVFAPGEWRSLRAALDAALVDEGALDRAIGAAEATFGLYQQALV</sequence>
<dbReference type="SUPFAM" id="SSF48613">
    <property type="entry name" value="Heme oxygenase-like"/>
    <property type="match status" value="1"/>
</dbReference>
<evidence type="ECO:0008006" key="3">
    <source>
        <dbReference type="Google" id="ProtNLM"/>
    </source>
</evidence>
<gene>
    <name evidence="1" type="ORF">GQR91_17530</name>
</gene>
<dbReference type="OrthoDB" id="9149607at2"/>
<dbReference type="InterPro" id="IPR016084">
    <property type="entry name" value="Haem_Oase-like_multi-hlx"/>
</dbReference>
<evidence type="ECO:0000313" key="2">
    <source>
        <dbReference type="Proteomes" id="UP000436801"/>
    </source>
</evidence>
<protein>
    <recommendedName>
        <fullName evidence="3">Heme oxygenase</fullName>
    </recommendedName>
</protein>
<dbReference type="EMBL" id="WSUT01000005">
    <property type="protein sequence ID" value="MWC45418.1"/>
    <property type="molecule type" value="Genomic_DNA"/>
</dbReference>
<proteinExistence type="predicted"/>
<name>A0A6N8M0Q1_9SPHN</name>
<evidence type="ECO:0000313" key="1">
    <source>
        <dbReference type="EMBL" id="MWC45418.1"/>
    </source>
</evidence>
<dbReference type="Proteomes" id="UP000436801">
    <property type="component" value="Unassembled WGS sequence"/>
</dbReference>
<dbReference type="Gene3D" id="1.20.910.10">
    <property type="entry name" value="Heme oxygenase-like"/>
    <property type="match status" value="1"/>
</dbReference>
<dbReference type="CDD" id="cd19166">
    <property type="entry name" value="HemeO-bac"/>
    <property type="match status" value="1"/>
</dbReference>
<organism evidence="1 2">
    <name type="scientific">Sphingomonas carotinifaciens</name>
    <dbReference type="NCBI Taxonomy" id="1166323"/>
    <lineage>
        <taxon>Bacteria</taxon>
        <taxon>Pseudomonadati</taxon>
        <taxon>Pseudomonadota</taxon>
        <taxon>Alphaproteobacteria</taxon>
        <taxon>Sphingomonadales</taxon>
        <taxon>Sphingomonadaceae</taxon>
        <taxon>Sphingomonas</taxon>
    </lineage>
</organism>
<accession>A0A6N8M0Q1</accession>
<reference evidence="1 2" key="1">
    <citation type="submission" date="2019-12" db="EMBL/GenBank/DDBJ databases">
        <authorList>
            <person name="Zheng J."/>
        </authorList>
    </citation>
    <scope>NUCLEOTIDE SEQUENCE [LARGE SCALE GENOMIC DNA]</scope>
    <source>
        <strain evidence="1 2">DSM 27347</strain>
    </source>
</reference>